<organism evidence="2 3">
    <name type="scientific">Paraburkholderia phenazinium</name>
    <dbReference type="NCBI Taxonomy" id="60549"/>
    <lineage>
        <taxon>Bacteria</taxon>
        <taxon>Pseudomonadati</taxon>
        <taxon>Pseudomonadota</taxon>
        <taxon>Betaproteobacteria</taxon>
        <taxon>Burkholderiales</taxon>
        <taxon>Burkholderiaceae</taxon>
        <taxon>Paraburkholderia</taxon>
    </lineage>
</organism>
<dbReference type="OrthoDB" id="238183at2"/>
<sequence length="374" mass="40711">MPDASMQTDHPEAEPSDAWSPLINVRDTGRFLQVLEALGCTLAISRRPSGVALVGVENGVPTLSACLLPRSMGLAVTHDRIAIATARELMIFANVRSIAALYPERPDYYDAVYVPRHAFYTGDCDLHDMAFDGQLVLAVNTRYSCICVIDGYFNFTPIWRPPFLKELTADDRCHLNGMAMHDRKVKFVTALGTTDTPYGWREGMAGAGVVMEVPSGRIVASGLSMPHSPRVIDGQLYVLEGGRGQVLRLDPVSGASTVIATLPGFTHGLAAYRGVLFVGLSKLRQKRGPQGLPIEAEGELMAGVAALDQATGEVLGILHFFNGVEEVFDVQVIPDIKRAEILAPEQWYRTSSVVTMEGGMWERQPQEPVEEANG</sequence>
<dbReference type="RefSeq" id="WP_074294406.1">
    <property type="nucleotide sequence ID" value="NZ_FSRU01000001.1"/>
</dbReference>
<dbReference type="EMBL" id="FSRU01000001">
    <property type="protein sequence ID" value="SIO09510.1"/>
    <property type="molecule type" value="Genomic_DNA"/>
</dbReference>
<name>A0A1N6GPR5_9BURK</name>
<dbReference type="InterPro" id="IPR017481">
    <property type="entry name" value="CHP03032"/>
</dbReference>
<proteinExistence type="predicted"/>
<keyword evidence="3" id="KW-1185">Reference proteome</keyword>
<dbReference type="SUPFAM" id="SSF63825">
    <property type="entry name" value="YWTD domain"/>
    <property type="match status" value="1"/>
</dbReference>
<gene>
    <name evidence="2" type="ORF">SAMN05444165_0893</name>
</gene>
<dbReference type="NCBIfam" id="TIGR03032">
    <property type="entry name" value="TIGR03032 family protein"/>
    <property type="match status" value="1"/>
</dbReference>
<reference evidence="2 3" key="1">
    <citation type="submission" date="2016-11" db="EMBL/GenBank/DDBJ databases">
        <authorList>
            <person name="Jaros S."/>
            <person name="Januszkiewicz K."/>
            <person name="Wedrychowicz H."/>
        </authorList>
    </citation>
    <scope>NUCLEOTIDE SEQUENCE [LARGE SCALE GENOMIC DNA]</scope>
    <source>
        <strain evidence="2 3">GAS95</strain>
    </source>
</reference>
<dbReference type="AlphaFoldDB" id="A0A1N6GPR5"/>
<evidence type="ECO:0000313" key="2">
    <source>
        <dbReference type="EMBL" id="SIO09510.1"/>
    </source>
</evidence>
<evidence type="ECO:0000313" key="3">
    <source>
        <dbReference type="Proteomes" id="UP000185151"/>
    </source>
</evidence>
<dbReference type="Proteomes" id="UP000185151">
    <property type="component" value="Unassembled WGS sequence"/>
</dbReference>
<protein>
    <submittedName>
        <fullName evidence="2">TIGR03032 family protein</fullName>
    </submittedName>
</protein>
<accession>A0A1N6GPR5</accession>
<feature type="domain" description="Conserved hypothetical protein CHP03032" evidence="1">
    <location>
        <begin position="31"/>
        <end position="342"/>
    </location>
</feature>
<dbReference type="Pfam" id="PF16261">
    <property type="entry name" value="DUF4915"/>
    <property type="match status" value="1"/>
</dbReference>
<evidence type="ECO:0000259" key="1">
    <source>
        <dbReference type="Pfam" id="PF16261"/>
    </source>
</evidence>